<keyword evidence="3" id="KW-1185">Reference proteome</keyword>
<proteinExistence type="predicted"/>
<sequence length="309" mass="34124">MDTTTNHFGAAVFWLYIVAALAFTSIVIDTIVRLPAPSHAAFRKRHVAAFTILASVSFATLSFNMLHILVQSYRTWAAPRATAPLSIRTVREWSVTSTMFRDFGEAITEDETRYLWTQSALLVTLASCLYMGSQGLRKRIPRLWAFFALSQILPISFAQNLFYLALLRSGPPSHAIGIPRTATTGLIAAYCICLVAAPYSRGSPYLIPIILFARLLLLLPLHLPFVDDEARSAGDTFTPTRAQRIVASLSAVLVARQVYLIRQSGASLHDVFARALFGHPAVTTLGFDFFLSVVSSAVWNWTRPRDAGT</sequence>
<protein>
    <submittedName>
        <fullName evidence="2">Uncharacterized protein</fullName>
    </submittedName>
</protein>
<evidence type="ECO:0000313" key="2">
    <source>
        <dbReference type="EMBL" id="CAK4012720.1"/>
    </source>
</evidence>
<name>A0AAI8YYV2_9PEZI</name>
<organism evidence="2 3">
    <name type="scientific">Lecanosticta acicola</name>
    <dbReference type="NCBI Taxonomy" id="111012"/>
    <lineage>
        <taxon>Eukaryota</taxon>
        <taxon>Fungi</taxon>
        <taxon>Dikarya</taxon>
        <taxon>Ascomycota</taxon>
        <taxon>Pezizomycotina</taxon>
        <taxon>Dothideomycetes</taxon>
        <taxon>Dothideomycetidae</taxon>
        <taxon>Mycosphaerellales</taxon>
        <taxon>Mycosphaerellaceae</taxon>
        <taxon>Lecanosticta</taxon>
    </lineage>
</organism>
<keyword evidence="1" id="KW-0472">Membrane</keyword>
<keyword evidence="1" id="KW-1133">Transmembrane helix</keyword>
<feature type="transmembrane region" description="Helical" evidence="1">
    <location>
        <begin position="205"/>
        <end position="225"/>
    </location>
</feature>
<feature type="transmembrane region" description="Helical" evidence="1">
    <location>
        <begin position="282"/>
        <end position="301"/>
    </location>
</feature>
<dbReference type="EMBL" id="CAVMBE010000025">
    <property type="protein sequence ID" value="CAK4012720.1"/>
    <property type="molecule type" value="Genomic_DNA"/>
</dbReference>
<keyword evidence="1" id="KW-0812">Transmembrane</keyword>
<accession>A0AAI8YYV2</accession>
<feature type="transmembrane region" description="Helical" evidence="1">
    <location>
        <begin position="12"/>
        <end position="35"/>
    </location>
</feature>
<dbReference type="AlphaFoldDB" id="A0AAI8YYV2"/>
<comment type="caution">
    <text evidence="2">The sequence shown here is derived from an EMBL/GenBank/DDBJ whole genome shotgun (WGS) entry which is preliminary data.</text>
</comment>
<feature type="transmembrane region" description="Helical" evidence="1">
    <location>
        <begin position="47"/>
        <end position="70"/>
    </location>
</feature>
<reference evidence="2" key="1">
    <citation type="submission" date="2023-11" db="EMBL/GenBank/DDBJ databases">
        <authorList>
            <person name="Alioto T."/>
            <person name="Alioto T."/>
            <person name="Gomez Garrido J."/>
        </authorList>
    </citation>
    <scope>NUCLEOTIDE SEQUENCE</scope>
</reference>
<evidence type="ECO:0000256" key="1">
    <source>
        <dbReference type="SAM" id="Phobius"/>
    </source>
</evidence>
<feature type="transmembrane region" description="Helical" evidence="1">
    <location>
        <begin position="178"/>
        <end position="198"/>
    </location>
</feature>
<gene>
    <name evidence="2" type="ORF">LECACI_7A004485</name>
</gene>
<dbReference type="Proteomes" id="UP001296104">
    <property type="component" value="Unassembled WGS sequence"/>
</dbReference>
<feature type="transmembrane region" description="Helical" evidence="1">
    <location>
        <begin position="143"/>
        <end position="166"/>
    </location>
</feature>
<evidence type="ECO:0000313" key="3">
    <source>
        <dbReference type="Proteomes" id="UP001296104"/>
    </source>
</evidence>